<keyword evidence="4" id="KW-1185">Reference proteome</keyword>
<proteinExistence type="predicted"/>
<protein>
    <submittedName>
        <fullName evidence="3">Septum formation initiator family protein</fullName>
    </submittedName>
</protein>
<keyword evidence="2" id="KW-0812">Transmembrane</keyword>
<keyword evidence="2" id="KW-0472">Membrane</keyword>
<keyword evidence="1" id="KW-0175">Coiled coil</keyword>
<name>A0A939FXH9_9HYPH</name>
<feature type="coiled-coil region" evidence="1">
    <location>
        <begin position="48"/>
        <end position="75"/>
    </location>
</feature>
<dbReference type="EMBL" id="JAFMPP010000006">
    <property type="protein sequence ID" value="MBO0662694.1"/>
    <property type="molecule type" value="Genomic_DNA"/>
</dbReference>
<dbReference type="AlphaFoldDB" id="A0A939FXH9"/>
<dbReference type="RefSeq" id="WP_207257484.1">
    <property type="nucleotide sequence ID" value="NZ_JAFMPP010000006.1"/>
</dbReference>
<dbReference type="Pfam" id="PF04977">
    <property type="entry name" value="DivIC"/>
    <property type="match status" value="1"/>
</dbReference>
<evidence type="ECO:0000256" key="1">
    <source>
        <dbReference type="SAM" id="Coils"/>
    </source>
</evidence>
<dbReference type="InterPro" id="IPR007060">
    <property type="entry name" value="FtsL/DivIC"/>
</dbReference>
<dbReference type="Proteomes" id="UP000664122">
    <property type="component" value="Unassembled WGS sequence"/>
</dbReference>
<evidence type="ECO:0000313" key="4">
    <source>
        <dbReference type="Proteomes" id="UP000664122"/>
    </source>
</evidence>
<comment type="caution">
    <text evidence="3">The sequence shown here is derived from an EMBL/GenBank/DDBJ whole genome shotgun (WGS) entry which is preliminary data.</text>
</comment>
<organism evidence="3 4">
    <name type="scientific">Jiella flava</name>
    <dbReference type="NCBI Taxonomy" id="2816857"/>
    <lineage>
        <taxon>Bacteria</taxon>
        <taxon>Pseudomonadati</taxon>
        <taxon>Pseudomonadota</taxon>
        <taxon>Alphaproteobacteria</taxon>
        <taxon>Hyphomicrobiales</taxon>
        <taxon>Aurantimonadaceae</taxon>
        <taxon>Jiella</taxon>
    </lineage>
</organism>
<sequence length="102" mass="11734">MRTIQKRKTVLGRLIVPAVTVAVLSYFLLHAQTGRYGSEAKLALNRHLAERNAEYAELLAKRHKLEQRVQQLKDGTLEKDMLDERARQALNVARDDEIVILR</sequence>
<keyword evidence="2" id="KW-1133">Transmembrane helix</keyword>
<evidence type="ECO:0000313" key="3">
    <source>
        <dbReference type="EMBL" id="MBO0662694.1"/>
    </source>
</evidence>
<reference evidence="3" key="1">
    <citation type="submission" date="2021-03" db="EMBL/GenBank/DDBJ databases">
        <title>Whole genome sequence of Jiella sp. CQZ9-1.</title>
        <authorList>
            <person name="Tuo L."/>
        </authorList>
    </citation>
    <scope>NUCLEOTIDE SEQUENCE</scope>
    <source>
        <strain evidence="3">CQZ9-1</strain>
    </source>
</reference>
<evidence type="ECO:0000256" key="2">
    <source>
        <dbReference type="SAM" id="Phobius"/>
    </source>
</evidence>
<feature type="transmembrane region" description="Helical" evidence="2">
    <location>
        <begin position="12"/>
        <end position="29"/>
    </location>
</feature>
<accession>A0A939FXH9</accession>
<gene>
    <name evidence="3" type="ORF">J1C48_08900</name>
</gene>